<dbReference type="VEuPathDB" id="FungiDB:RhiirFUN_021810"/>
<comment type="caution">
    <text evidence="1">The sequence shown here is derived from an EMBL/GenBank/DDBJ whole genome shotgun (WGS) entry which is preliminary data.</text>
</comment>
<gene>
    <name evidence="1" type="ORF">GLOIN_2v1770779</name>
</gene>
<dbReference type="Proteomes" id="UP000018888">
    <property type="component" value="Unassembled WGS sequence"/>
</dbReference>
<reference evidence="1 2" key="1">
    <citation type="journal article" date="2013" name="Proc. Natl. Acad. Sci. U.S.A.">
        <title>Genome of an arbuscular mycorrhizal fungus provides insight into the oldest plant symbiosis.</title>
        <authorList>
            <person name="Tisserant E."/>
            <person name="Malbreil M."/>
            <person name="Kuo A."/>
            <person name="Kohler A."/>
            <person name="Symeonidi A."/>
            <person name="Balestrini R."/>
            <person name="Charron P."/>
            <person name="Duensing N."/>
            <person name="Frei Dit Frey N."/>
            <person name="Gianinazzi-Pearson V."/>
            <person name="Gilbert L.B."/>
            <person name="Handa Y."/>
            <person name="Herr J.R."/>
            <person name="Hijri M."/>
            <person name="Koul R."/>
            <person name="Kawaguchi M."/>
            <person name="Krajinski F."/>
            <person name="Lammers P.J."/>
            <person name="Masclaux F.G."/>
            <person name="Murat C."/>
            <person name="Morin E."/>
            <person name="Ndikumana S."/>
            <person name="Pagni M."/>
            <person name="Petitpierre D."/>
            <person name="Requena N."/>
            <person name="Rosikiewicz P."/>
            <person name="Riley R."/>
            <person name="Saito K."/>
            <person name="San Clemente H."/>
            <person name="Shapiro H."/>
            <person name="van Tuinen D."/>
            <person name="Becard G."/>
            <person name="Bonfante P."/>
            <person name="Paszkowski U."/>
            <person name="Shachar-Hill Y.Y."/>
            <person name="Tuskan G.A."/>
            <person name="Young P.W."/>
            <person name="Sanders I.R."/>
            <person name="Henrissat B."/>
            <person name="Rensing S.A."/>
            <person name="Grigoriev I.V."/>
            <person name="Corradi N."/>
            <person name="Roux C."/>
            <person name="Martin F."/>
        </authorList>
    </citation>
    <scope>NUCLEOTIDE SEQUENCE [LARGE SCALE GENOMIC DNA]</scope>
    <source>
        <strain evidence="1 2">DAOM 197198</strain>
    </source>
</reference>
<organism evidence="1 2">
    <name type="scientific">Rhizophagus irregularis (strain DAOM 181602 / DAOM 197198 / MUCL 43194)</name>
    <name type="common">Arbuscular mycorrhizal fungus</name>
    <name type="synonym">Glomus intraradices</name>
    <dbReference type="NCBI Taxonomy" id="747089"/>
    <lineage>
        <taxon>Eukaryota</taxon>
        <taxon>Fungi</taxon>
        <taxon>Fungi incertae sedis</taxon>
        <taxon>Mucoromycota</taxon>
        <taxon>Glomeromycotina</taxon>
        <taxon>Glomeromycetes</taxon>
        <taxon>Glomerales</taxon>
        <taxon>Glomeraceae</taxon>
        <taxon>Rhizophagus</taxon>
    </lineage>
</organism>
<keyword evidence="2" id="KW-1185">Reference proteome</keyword>
<name>A0A2H5RWG7_RHIID</name>
<reference evidence="1 2" key="2">
    <citation type="journal article" date="2018" name="New Phytol.">
        <title>High intraspecific genome diversity in the model arbuscular mycorrhizal symbiont Rhizophagus irregularis.</title>
        <authorList>
            <person name="Chen E.C.H."/>
            <person name="Morin E."/>
            <person name="Beaudet D."/>
            <person name="Noel J."/>
            <person name="Yildirir G."/>
            <person name="Ndikumana S."/>
            <person name="Charron P."/>
            <person name="St-Onge C."/>
            <person name="Giorgi J."/>
            <person name="Kruger M."/>
            <person name="Marton T."/>
            <person name="Ropars J."/>
            <person name="Grigoriev I.V."/>
            <person name="Hainaut M."/>
            <person name="Henrissat B."/>
            <person name="Roux C."/>
            <person name="Martin F."/>
            <person name="Corradi N."/>
        </authorList>
    </citation>
    <scope>NUCLEOTIDE SEQUENCE [LARGE SCALE GENOMIC DNA]</scope>
    <source>
        <strain evidence="1 2">DAOM 197198</strain>
    </source>
</reference>
<accession>A0A2H5RWG7</accession>
<dbReference type="PROSITE" id="PS50157">
    <property type="entry name" value="ZINC_FINGER_C2H2_2"/>
    <property type="match status" value="1"/>
</dbReference>
<evidence type="ECO:0000313" key="1">
    <source>
        <dbReference type="EMBL" id="POG74940.1"/>
    </source>
</evidence>
<evidence type="ECO:0000313" key="2">
    <source>
        <dbReference type="Proteomes" id="UP000018888"/>
    </source>
</evidence>
<dbReference type="AlphaFoldDB" id="A0A2H5RWG7"/>
<dbReference type="EMBL" id="AUPC02000066">
    <property type="protein sequence ID" value="POG74940.1"/>
    <property type="molecule type" value="Genomic_DNA"/>
</dbReference>
<protein>
    <submittedName>
        <fullName evidence="1">Uncharacterized protein</fullName>
    </submittedName>
</protein>
<sequence length="583" mass="68822">MSLSEDCIREIIEYLSEDKRSLYSCLLTNRLFCRFVIPILWRNPWINIDLKCIDSKEKNYWNILGRTIIKCFLQEIKNSPFLLKKFNKDLLLLLQKQPLFNYVLYIQIISLDVINKLIKGIFGNIDDKKIIQKYQKKFWSFFMKRCSKIKYLDMPNFNIFEFSISKRSLLSLSILKINIITCPEEIILELSKNIHNLKRIEFCLDNIESENSIYHNSTISDLSDSDSEDISIMSEENSKYNDNISTLILSQKNLREIKFIYVRSMVNLFKKKTIEHLSNSLRILELCNCTYLPIQAITNFINLTELKICFHSFDYNEDDVNDNNFKGVYLSKLEILSLLNFREKDLIFVAKLIETTKDTLKILNIRPHTNNAIEVITNNTTYTIDTTLLSRNTSPSPLSIEYYLHAIKMVCSNIEVLPVWLGSTSLEEFEDLLKSCSKLKKIIIYATKSFNNILTKKILHLLAIKSSSPLLINIHLIGEWKFSNLELENFFNLWKEMGRKPLEFFSKNNIYYIYIKSNYIFKYSKQYKCKLCNDIFDKLEYSYFHLITTHFKKTPICCWNDCGSDHLFNFIQITSTFITNKKI</sequence>
<dbReference type="PROSITE" id="PS00028">
    <property type="entry name" value="ZINC_FINGER_C2H2_1"/>
    <property type="match status" value="1"/>
</dbReference>
<proteinExistence type="predicted"/>
<dbReference type="InterPro" id="IPR013087">
    <property type="entry name" value="Znf_C2H2_type"/>
</dbReference>